<comment type="caution">
    <text evidence="1">The sequence shown here is derived from an EMBL/GenBank/DDBJ whole genome shotgun (WGS) entry which is preliminary data.</text>
</comment>
<evidence type="ECO:0000313" key="2">
    <source>
        <dbReference type="Proteomes" id="UP001597419"/>
    </source>
</evidence>
<protein>
    <submittedName>
        <fullName evidence="1">Uncharacterized protein</fullName>
    </submittedName>
</protein>
<reference evidence="2" key="1">
    <citation type="journal article" date="2019" name="Int. J. Syst. Evol. Microbiol.">
        <title>The Global Catalogue of Microorganisms (GCM) 10K type strain sequencing project: providing services to taxonomists for standard genome sequencing and annotation.</title>
        <authorList>
            <consortium name="The Broad Institute Genomics Platform"/>
            <consortium name="The Broad Institute Genome Sequencing Center for Infectious Disease"/>
            <person name="Wu L."/>
            <person name="Ma J."/>
        </authorList>
    </citation>
    <scope>NUCLEOTIDE SEQUENCE [LARGE SCALE GENOMIC DNA]</scope>
    <source>
        <strain evidence="2">CGMCC 4.7643</strain>
    </source>
</reference>
<gene>
    <name evidence="1" type="ORF">ACFSYJ_03305</name>
</gene>
<accession>A0ABW5G917</accession>
<sequence length="355" mass="37615">MRSLITAMGCVLVLGAGPVATPGTAHGTANASAVTAVDLAAGMRTLVRRIAGKDPRAAVRADAWVAWADESGDAAIVDFLNGGLARAEERAREASELNADFARQVLAVYTKEFAPMVHAAAQYAVTGSDSDREYFARQGFADAEQRDRQAREADGSQARALAEADRRFVRDLKDNDPGPQVRSAAAWAVRPGASDEDLVEFFAYGWAHAAALDLTAHRLRDTDNEAGWQARARRLLTDAQEAERAALDAAGEARAAARAAAARAWGAVRTQTGPARTAWAEAGQVAERQAANWRAIAAAAAAATGPNWRAIAAVADGTGTEWTAERAWAAEQARLWDDLLAQALDGETRMTDPPS</sequence>
<name>A0ABW5G917_9PSEU</name>
<dbReference type="EMBL" id="JBHUKU010000002">
    <property type="protein sequence ID" value="MFD2457607.1"/>
    <property type="molecule type" value="Genomic_DNA"/>
</dbReference>
<evidence type="ECO:0000313" key="1">
    <source>
        <dbReference type="EMBL" id="MFD2457607.1"/>
    </source>
</evidence>
<keyword evidence="2" id="KW-1185">Reference proteome</keyword>
<organism evidence="1 2">
    <name type="scientific">Amycolatopsis samaneae</name>
    <dbReference type="NCBI Taxonomy" id="664691"/>
    <lineage>
        <taxon>Bacteria</taxon>
        <taxon>Bacillati</taxon>
        <taxon>Actinomycetota</taxon>
        <taxon>Actinomycetes</taxon>
        <taxon>Pseudonocardiales</taxon>
        <taxon>Pseudonocardiaceae</taxon>
        <taxon>Amycolatopsis</taxon>
    </lineage>
</organism>
<dbReference type="Proteomes" id="UP001597419">
    <property type="component" value="Unassembled WGS sequence"/>
</dbReference>
<dbReference type="RefSeq" id="WP_345389077.1">
    <property type="nucleotide sequence ID" value="NZ_BAABHG010000003.1"/>
</dbReference>
<proteinExistence type="predicted"/>